<reference evidence="2" key="1">
    <citation type="submission" date="2021-05" db="EMBL/GenBank/DDBJ databases">
        <authorList>
            <person name="Alioto T."/>
            <person name="Alioto T."/>
            <person name="Gomez Garrido J."/>
        </authorList>
    </citation>
    <scope>NUCLEOTIDE SEQUENCE</scope>
</reference>
<evidence type="ECO:0000313" key="2">
    <source>
        <dbReference type="EMBL" id="CAG6497299.1"/>
    </source>
</evidence>
<name>A0A8D8CR30_CULPI</name>
<evidence type="ECO:0000256" key="1">
    <source>
        <dbReference type="SAM" id="MobiDB-lite"/>
    </source>
</evidence>
<accession>A0A8D8CR30</accession>
<dbReference type="EMBL" id="HBUE01132808">
    <property type="protein sequence ID" value="CAG6497299.1"/>
    <property type="molecule type" value="Transcribed_RNA"/>
</dbReference>
<feature type="region of interest" description="Disordered" evidence="1">
    <location>
        <begin position="83"/>
        <end position="110"/>
    </location>
</feature>
<dbReference type="AlphaFoldDB" id="A0A8D8CR30"/>
<sequence length="120" mass="12710">MSALRVTADAVTGSAARISLANHINNNRATPFYSFFLPSECGKKTNAYSPTILLLQESCEIWAHFVAVGLAKYAGICCGSHESGVSSLPEHGRTGGDCPGRDFHPQPPSTVGNDVRVYAA</sequence>
<feature type="compositionally biased region" description="Basic and acidic residues" evidence="1">
    <location>
        <begin position="90"/>
        <end position="104"/>
    </location>
</feature>
<proteinExistence type="predicted"/>
<protein>
    <submittedName>
        <fullName evidence="2">(northern house mosquito) hypothetical protein</fullName>
    </submittedName>
</protein>
<organism evidence="2">
    <name type="scientific">Culex pipiens</name>
    <name type="common">House mosquito</name>
    <dbReference type="NCBI Taxonomy" id="7175"/>
    <lineage>
        <taxon>Eukaryota</taxon>
        <taxon>Metazoa</taxon>
        <taxon>Ecdysozoa</taxon>
        <taxon>Arthropoda</taxon>
        <taxon>Hexapoda</taxon>
        <taxon>Insecta</taxon>
        <taxon>Pterygota</taxon>
        <taxon>Neoptera</taxon>
        <taxon>Endopterygota</taxon>
        <taxon>Diptera</taxon>
        <taxon>Nematocera</taxon>
        <taxon>Culicoidea</taxon>
        <taxon>Culicidae</taxon>
        <taxon>Culicinae</taxon>
        <taxon>Culicini</taxon>
        <taxon>Culex</taxon>
        <taxon>Culex</taxon>
    </lineage>
</organism>